<dbReference type="Proteomes" id="UP001269819">
    <property type="component" value="Unassembled WGS sequence"/>
</dbReference>
<dbReference type="PROSITE" id="PS51371">
    <property type="entry name" value="CBS"/>
    <property type="match status" value="1"/>
</dbReference>
<keyword evidence="4" id="KW-1185">Reference proteome</keyword>
<reference evidence="3 4" key="1">
    <citation type="submission" date="2023-10" db="EMBL/GenBank/DDBJ databases">
        <title>Characteristics and mechanism of a salt-tolerant marine origin heterotrophic nitrifying- aerobic denitrifying bacteria Marinobacter xestospongiae HN1.</title>
        <authorList>
            <person name="Qi R."/>
        </authorList>
    </citation>
    <scope>NUCLEOTIDE SEQUENCE [LARGE SCALE GENOMIC DNA]</scope>
    <source>
        <strain evidence="3 4">HN1</strain>
    </source>
</reference>
<keyword evidence="1" id="KW-0129">CBS domain</keyword>
<comment type="caution">
    <text evidence="3">The sequence shown here is derived from an EMBL/GenBank/DDBJ whole genome shotgun (WGS) entry which is preliminary data.</text>
</comment>
<dbReference type="EMBL" id="JAWIIJ010000002">
    <property type="protein sequence ID" value="MDV2077919.1"/>
    <property type="molecule type" value="Genomic_DNA"/>
</dbReference>
<evidence type="ECO:0000313" key="4">
    <source>
        <dbReference type="Proteomes" id="UP001269819"/>
    </source>
</evidence>
<dbReference type="RefSeq" id="WP_316972782.1">
    <property type="nucleotide sequence ID" value="NZ_JAWIIJ010000002.1"/>
</dbReference>
<dbReference type="Pfam" id="PF00571">
    <property type="entry name" value="CBS"/>
    <property type="match status" value="1"/>
</dbReference>
<dbReference type="Gene3D" id="3.10.580.10">
    <property type="entry name" value="CBS-domain"/>
    <property type="match status" value="1"/>
</dbReference>
<dbReference type="InterPro" id="IPR046342">
    <property type="entry name" value="CBS_dom_sf"/>
</dbReference>
<dbReference type="SUPFAM" id="SSF54631">
    <property type="entry name" value="CBS-domain pair"/>
    <property type="match status" value="1"/>
</dbReference>
<organism evidence="3 4">
    <name type="scientific">Marinobacter xestospongiae</name>
    <dbReference type="NCBI Taxonomy" id="994319"/>
    <lineage>
        <taxon>Bacteria</taxon>
        <taxon>Pseudomonadati</taxon>
        <taxon>Pseudomonadota</taxon>
        <taxon>Gammaproteobacteria</taxon>
        <taxon>Pseudomonadales</taxon>
        <taxon>Marinobacteraceae</taxon>
        <taxon>Marinobacter</taxon>
    </lineage>
</organism>
<name>A0ABU3VUI2_9GAMM</name>
<dbReference type="InterPro" id="IPR000644">
    <property type="entry name" value="CBS_dom"/>
</dbReference>
<evidence type="ECO:0000313" key="3">
    <source>
        <dbReference type="EMBL" id="MDV2077919.1"/>
    </source>
</evidence>
<evidence type="ECO:0000256" key="1">
    <source>
        <dbReference type="PROSITE-ProRule" id="PRU00703"/>
    </source>
</evidence>
<evidence type="ECO:0000259" key="2">
    <source>
        <dbReference type="PROSITE" id="PS51371"/>
    </source>
</evidence>
<gene>
    <name evidence="3" type="ORF">RYS15_04460</name>
</gene>
<sequence length="195" mass="20987">MSNYYHALTATAAQPSAAIVQPGSHLDLTLDDPALILMTDFRQQSPSVIDHDLSVGDARVRMKLADVALKLVVNRSGDCIGLIALKDVLGKRAMARAHQMGRPLEEVRVPDIMQPLSSLPSIRLVDLERASVGDVVATFQHHHAEHLVVTDGSANAVVGLISASQVSKRLQIPLDSEVRATSFSDIMAAVQGHFD</sequence>
<accession>A0ABU3VUI2</accession>
<feature type="domain" description="CBS" evidence="2">
    <location>
        <begin position="113"/>
        <end position="176"/>
    </location>
</feature>
<proteinExistence type="predicted"/>
<protein>
    <submittedName>
        <fullName evidence="3">CBS domain-containing protein</fullName>
    </submittedName>
</protein>